<dbReference type="CDD" id="cd06222">
    <property type="entry name" value="RNase_H_like"/>
    <property type="match status" value="1"/>
</dbReference>
<dbReference type="Pfam" id="PF00078">
    <property type="entry name" value="RVT_1"/>
    <property type="match status" value="1"/>
</dbReference>
<accession>A0A803P5U5</accession>
<evidence type="ECO:0000313" key="3">
    <source>
        <dbReference type="Proteomes" id="UP000596661"/>
    </source>
</evidence>
<dbReference type="PANTHER" id="PTHR33116">
    <property type="entry name" value="REVERSE TRANSCRIPTASE ZINC-BINDING DOMAIN-CONTAINING PROTEIN-RELATED-RELATED"/>
    <property type="match status" value="1"/>
</dbReference>
<dbReference type="InterPro" id="IPR036397">
    <property type="entry name" value="RNaseH_sf"/>
</dbReference>
<evidence type="ECO:0000259" key="1">
    <source>
        <dbReference type="PROSITE" id="PS50878"/>
    </source>
</evidence>
<name>A0A803P5U5_CANSA</name>
<dbReference type="AlphaFoldDB" id="A0A803P5U5"/>
<proteinExistence type="predicted"/>
<dbReference type="Pfam" id="PF13456">
    <property type="entry name" value="RVT_3"/>
    <property type="match status" value="1"/>
</dbReference>
<reference evidence="2" key="1">
    <citation type="submission" date="2018-11" db="EMBL/GenBank/DDBJ databases">
        <authorList>
            <person name="Grassa J C."/>
        </authorList>
    </citation>
    <scope>NUCLEOTIDE SEQUENCE [LARGE SCALE GENOMIC DNA]</scope>
</reference>
<feature type="domain" description="Reverse transcriptase" evidence="1">
    <location>
        <begin position="1"/>
        <end position="149"/>
    </location>
</feature>
<organism evidence="2 3">
    <name type="scientific">Cannabis sativa</name>
    <name type="common">Hemp</name>
    <name type="synonym">Marijuana</name>
    <dbReference type="NCBI Taxonomy" id="3483"/>
    <lineage>
        <taxon>Eukaryota</taxon>
        <taxon>Viridiplantae</taxon>
        <taxon>Streptophyta</taxon>
        <taxon>Embryophyta</taxon>
        <taxon>Tracheophyta</taxon>
        <taxon>Spermatophyta</taxon>
        <taxon>Magnoliopsida</taxon>
        <taxon>eudicotyledons</taxon>
        <taxon>Gunneridae</taxon>
        <taxon>Pentapetalae</taxon>
        <taxon>rosids</taxon>
        <taxon>fabids</taxon>
        <taxon>Rosales</taxon>
        <taxon>Cannabaceae</taxon>
        <taxon>Cannabis</taxon>
    </lineage>
</organism>
<dbReference type="EMBL" id="UZAU01000322">
    <property type="status" value="NOT_ANNOTATED_CDS"/>
    <property type="molecule type" value="Genomic_DNA"/>
</dbReference>
<dbReference type="GO" id="GO:0004523">
    <property type="term" value="F:RNA-DNA hybrid ribonuclease activity"/>
    <property type="evidence" value="ECO:0007669"/>
    <property type="project" value="InterPro"/>
</dbReference>
<dbReference type="Gene3D" id="3.30.420.10">
    <property type="entry name" value="Ribonuclease H-like superfamily/Ribonuclease H"/>
    <property type="match status" value="1"/>
</dbReference>
<dbReference type="PANTHER" id="PTHR33116:SF86">
    <property type="entry name" value="REVERSE TRANSCRIPTASE DOMAIN-CONTAINING PROTEIN"/>
    <property type="match status" value="1"/>
</dbReference>
<dbReference type="Proteomes" id="UP000596661">
    <property type="component" value="Chromosome 3"/>
</dbReference>
<dbReference type="InterPro" id="IPR044730">
    <property type="entry name" value="RNase_H-like_dom_plant"/>
</dbReference>
<dbReference type="PROSITE" id="PS50878">
    <property type="entry name" value="RT_POL"/>
    <property type="match status" value="1"/>
</dbReference>
<dbReference type="EnsemblPlants" id="evm.model.03.1579">
    <property type="protein sequence ID" value="cds.evm.model.03.1579"/>
    <property type="gene ID" value="evm.TU.03.1579"/>
</dbReference>
<dbReference type="SUPFAM" id="SSF53098">
    <property type="entry name" value="Ribonuclease H-like"/>
    <property type="match status" value="1"/>
</dbReference>
<protein>
    <recommendedName>
        <fullName evidence="1">Reverse transcriptase domain-containing protein</fullName>
    </recommendedName>
</protein>
<evidence type="ECO:0000313" key="2">
    <source>
        <dbReference type="EnsemblPlants" id="cds.evm.model.03.1579"/>
    </source>
</evidence>
<keyword evidence="3" id="KW-1185">Reference proteome</keyword>
<dbReference type="InterPro" id="IPR012337">
    <property type="entry name" value="RNaseH-like_sf"/>
</dbReference>
<dbReference type="Gramene" id="evm.model.03.1579">
    <property type="protein sequence ID" value="cds.evm.model.03.1579"/>
    <property type="gene ID" value="evm.TU.03.1579"/>
</dbReference>
<dbReference type="InterPro" id="IPR002156">
    <property type="entry name" value="RNaseH_domain"/>
</dbReference>
<dbReference type="GO" id="GO:0003676">
    <property type="term" value="F:nucleic acid binding"/>
    <property type="evidence" value="ECO:0007669"/>
    <property type="project" value="InterPro"/>
</dbReference>
<reference evidence="2" key="2">
    <citation type="submission" date="2021-03" db="UniProtKB">
        <authorList>
            <consortium name="EnsemblPlants"/>
        </authorList>
    </citation>
    <scope>IDENTIFICATION</scope>
</reference>
<dbReference type="InterPro" id="IPR000477">
    <property type="entry name" value="RT_dom"/>
</dbReference>
<sequence length="648" mass="73115">MSCLSTNSFSFLINGEVTGSLIPSRGLQQGCPLSPYLFLICAEGLSKLLQHEQDIDNLHGFKLIRRAPMISHLLFVDDSLLFCQADESLCLAIKRVLDTYHQASGQLINPDKSVMSFSPNTTLAAQVYFHRHLSMPISECHEKYLGLPSYFGRDKKELFSHIKERISKLMQSWNEKNFSAGGREVLLKAVVQSIPTYATSCFRLPVYFYNQLESMMANFWWGMNENGSKIHWRSWNLLCKTKGEGGMGFRSFIHFNQALLAKQAWRLVENPNSLLRKLLKSKYFPHNSFLQASVGHSPSLTWQGIRWGRELLIQGLRWKISEGRSIRSGFDPWIHGHTTFTPIQYSGPRNGVVANLITDEKQWNLSLLQQYFSPLDVEKILTMPLSYFPTRDKLIWHHHSFGKFSVDASMKNGDYLQHLSSIYNKAEMEQLFCTLWAIWTERNKVVHGKNARCAVDLALYSMVFLQNYKNAQVKTTSAVNVEASGSSHHVSPPTAAHVPWCPSDASTSITGVGAVLRDANGQVKAALSMPILRDFKSHEMEAKSLFHSLNWALQQQLPISHIETNALMVANAVKAPFSSNSEFSDLIIDVLSLLSFFPNVNVTHVKRSANNAAHGLAKFALGVDETCTWLEIIPPPIYSVIVNESLFV</sequence>